<accession>A0A8F9TTP5</accession>
<dbReference type="PROSITE" id="PS50995">
    <property type="entry name" value="HTH_MARR_2"/>
    <property type="match status" value="1"/>
</dbReference>
<reference evidence="2" key="1">
    <citation type="submission" date="2021-08" db="EMBL/GenBank/DDBJ databases">
        <title>Genome of a novel bacterium of the phylum Verrucomicrobia, Oleiharenicola sp. KSB-15.</title>
        <authorList>
            <person name="Chung J.-H."/>
            <person name="Ahn J.-H."/>
            <person name="Yoon Y."/>
            <person name="Kim D.-Y."/>
            <person name="An S.-H."/>
            <person name="Park I."/>
            <person name="Yeon J."/>
        </authorList>
    </citation>
    <scope>NUCLEOTIDE SEQUENCE</scope>
    <source>
        <strain evidence="2">KSB-15</strain>
    </source>
</reference>
<dbReference type="GO" id="GO:0003700">
    <property type="term" value="F:DNA-binding transcription factor activity"/>
    <property type="evidence" value="ECO:0007669"/>
    <property type="project" value="InterPro"/>
</dbReference>
<dbReference type="InterPro" id="IPR036388">
    <property type="entry name" value="WH-like_DNA-bd_sf"/>
</dbReference>
<sequence length="144" mass="16556">MSSLRLTKTHYESLAAIRHTLRQFMNFSRDAARKAGLTAQQHQALLAIKGVPGRDFASIAELAERLQLRHHSAVGLVDRLVRRRLLRREPSSHDRRQVELHLTREGEKVIERLSAIHLAELRQFGPTLHELLRSIHDVQAQVEN</sequence>
<dbReference type="PANTHER" id="PTHR33164">
    <property type="entry name" value="TRANSCRIPTIONAL REGULATOR, MARR FAMILY"/>
    <property type="match status" value="1"/>
</dbReference>
<dbReference type="SMART" id="SM00347">
    <property type="entry name" value="HTH_MARR"/>
    <property type="match status" value="1"/>
</dbReference>
<dbReference type="Pfam" id="PF12802">
    <property type="entry name" value="MarR_2"/>
    <property type="match status" value="1"/>
</dbReference>
<dbReference type="SUPFAM" id="SSF46785">
    <property type="entry name" value="Winged helix' DNA-binding domain"/>
    <property type="match status" value="1"/>
</dbReference>
<dbReference type="InterPro" id="IPR039422">
    <property type="entry name" value="MarR/SlyA-like"/>
</dbReference>
<dbReference type="KEGG" id="ole:K0B96_16440"/>
<dbReference type="GO" id="GO:0006950">
    <property type="term" value="P:response to stress"/>
    <property type="evidence" value="ECO:0007669"/>
    <property type="project" value="TreeGrafter"/>
</dbReference>
<name>A0A8F9TTP5_9BACT</name>
<dbReference type="InterPro" id="IPR036390">
    <property type="entry name" value="WH_DNA-bd_sf"/>
</dbReference>
<gene>
    <name evidence="2" type="ORF">K0B96_16440</name>
</gene>
<dbReference type="PANTHER" id="PTHR33164:SF43">
    <property type="entry name" value="HTH-TYPE TRANSCRIPTIONAL REPRESSOR YETL"/>
    <property type="match status" value="1"/>
</dbReference>
<feature type="domain" description="HTH marR-type" evidence="1">
    <location>
        <begin position="10"/>
        <end position="144"/>
    </location>
</feature>
<dbReference type="EMBL" id="CP080507">
    <property type="protein sequence ID" value="QYM78871.1"/>
    <property type="molecule type" value="Genomic_DNA"/>
</dbReference>
<evidence type="ECO:0000313" key="2">
    <source>
        <dbReference type="EMBL" id="QYM78871.1"/>
    </source>
</evidence>
<dbReference type="Gene3D" id="1.10.10.10">
    <property type="entry name" value="Winged helix-like DNA-binding domain superfamily/Winged helix DNA-binding domain"/>
    <property type="match status" value="1"/>
</dbReference>
<evidence type="ECO:0000259" key="1">
    <source>
        <dbReference type="PROSITE" id="PS50995"/>
    </source>
</evidence>
<dbReference type="InterPro" id="IPR000835">
    <property type="entry name" value="HTH_MarR-typ"/>
</dbReference>
<dbReference type="AlphaFoldDB" id="A0A8F9TTP5"/>
<dbReference type="RefSeq" id="WP_220161994.1">
    <property type="nucleotide sequence ID" value="NZ_CP080507.1"/>
</dbReference>
<evidence type="ECO:0000313" key="3">
    <source>
        <dbReference type="Proteomes" id="UP000825051"/>
    </source>
</evidence>
<proteinExistence type="predicted"/>
<organism evidence="2 3">
    <name type="scientific">Horticoccus luteus</name>
    <dbReference type="NCBI Taxonomy" id="2862869"/>
    <lineage>
        <taxon>Bacteria</taxon>
        <taxon>Pseudomonadati</taxon>
        <taxon>Verrucomicrobiota</taxon>
        <taxon>Opitutia</taxon>
        <taxon>Opitutales</taxon>
        <taxon>Opitutaceae</taxon>
        <taxon>Horticoccus</taxon>
    </lineage>
</organism>
<keyword evidence="3" id="KW-1185">Reference proteome</keyword>
<protein>
    <submittedName>
        <fullName evidence="2">MarR family transcriptional regulator</fullName>
    </submittedName>
</protein>
<dbReference type="Proteomes" id="UP000825051">
    <property type="component" value="Chromosome"/>
</dbReference>